<accession>A0ABX9D246</accession>
<protein>
    <submittedName>
        <fullName evidence="2">Uncharacterized protein</fullName>
    </submittedName>
</protein>
<keyword evidence="3" id="KW-1185">Reference proteome</keyword>
<gene>
    <name evidence="2" type="ORF">MED15_02741</name>
</gene>
<proteinExistence type="predicted"/>
<dbReference type="EMBL" id="PYAC01000010">
    <property type="protein sequence ID" value="RAO19583.1"/>
    <property type="molecule type" value="Genomic_DNA"/>
</dbReference>
<feature type="region of interest" description="Disordered" evidence="1">
    <location>
        <begin position="885"/>
        <end position="920"/>
    </location>
</feature>
<evidence type="ECO:0000313" key="3">
    <source>
        <dbReference type="Proteomes" id="UP000249045"/>
    </source>
</evidence>
<evidence type="ECO:0000313" key="2">
    <source>
        <dbReference type="EMBL" id="RAO19583.1"/>
    </source>
</evidence>
<sequence>MHVTRYQPTGARNDTGTQPRWALIDRALASFAGKSILVLIAAALDSPSCRPWEYHLTLLWGRALRRPPAGGIDAQPADLVRLVESALRAAPIRVPETSRTPNDPRRLVGFTLGSRRWRVHPGDFDHPVVLLRQLEQTARAVDETVTARMGFSLSDVLEVCLAHGDHIIEELAPAWQAGPEASAAAPRVGDADVSAVLRLVDAEPFGWIDQCSKPAAARRALTWLTRDRQHLSMRHIADEATLGPVLQVSAEHRHVGVPACLALSAAVAATRYLAEMVGDAGDAAVQLHARTWSHTVDLLSRRLVSRGGQTPEPAPVRPVIEGPRFRIAVVSGVSGAGLQGGIAWGEKLLSLDTATTHNIAQGPSGRSVTGERPVAKVIVYGGPANVVAQMVGEAVVLHVEELAEMLAECGGDLTTVVCFLEDLVFHPGYTDVAFVDIFDVWRAWKEHGSIGPVTVGASRQGLAVAPATTDETWQRAASWEGVDAVLAGAGISAEHIDWPLARGDHGDGADLFYKPDSPAMLVNVNPPVVLEVDLNDAATLHTHPDTIVGFADSLRLHLRKPAISKHVGDETGRTLRLVLVWLPDTSFEHTDGALAFVRVDPNLRQIALVMAAGLFIMLADNPASAYALIGEGLERGLTALATGDEASGFAPSAFRMAWRAAAPFMTVHRQVEALPLVARNDGLPRSAAVHARATRRAVTAILTRRTPDGVFLGPDALRMCEEFILPAVQESLHDLTCQFDRTVTLAVAARVNDAHATAYRSAQQLAVALTGPWAHNWHEIALTDDQYQQTHALETLLESLLAEPPVGSAVADELDVAEITALAHRLAVTAAVARGYTDRLHGLRLTISRGMFAVEPDRSDHDDVERVEIDLAAYTDHRRAARLIPAGSQPAGAADDHQDDDPGLLRNSPPGHRYQGSFTPIHGRLPVKLQRVDDRLRDHWGTGLDGIRAVLGVAVDWATDASGVHAVSRAELVDAAAQWSELSVAQIEAAVDLLTLSGDHLREAGPLRFLDIERRVHRLALRPLVDAEGQLWIMPWRLLDTQRLFDGYLHRSRLPFAHRDLPPGVADMMSAYRQELNAQLEELVHGVVAATGLPCRTHVEVAELKGAGIPEPLGEVDLVVADPATGRLWVGEVKDPIAAFSTETLRNHVRKFYRGPKPYVPRLLAKAAQIREAARGVAVLVGGPDRARWRVVPILVTRDVEPAAFVAEPQVPFALPHQLLDILKAGVDPAPGPIPL</sequence>
<dbReference type="Proteomes" id="UP000249045">
    <property type="component" value="Unassembled WGS sequence"/>
</dbReference>
<reference evidence="2 3" key="1">
    <citation type="submission" date="2018-03" db="EMBL/GenBank/DDBJ databases">
        <title>Defining the species Micromonospora saelicesensis and Micromonospora noduli under the framework of genomics.</title>
        <authorList>
            <person name="Riesco R."/>
            <person name="Trujillo M.E."/>
        </authorList>
    </citation>
    <scope>NUCLEOTIDE SEQUENCE [LARGE SCALE GENOMIC DNA]</scope>
    <source>
        <strain evidence="2 3">MED15</strain>
    </source>
</reference>
<dbReference type="RefSeq" id="WP_146766715.1">
    <property type="nucleotide sequence ID" value="NZ_PYAC01000010.1"/>
</dbReference>
<comment type="caution">
    <text evidence="2">The sequence shown here is derived from an EMBL/GenBank/DDBJ whole genome shotgun (WGS) entry which is preliminary data.</text>
</comment>
<organism evidence="2 3">
    <name type="scientific">Micromonospora noduli</name>
    <dbReference type="NCBI Taxonomy" id="709876"/>
    <lineage>
        <taxon>Bacteria</taxon>
        <taxon>Bacillati</taxon>
        <taxon>Actinomycetota</taxon>
        <taxon>Actinomycetes</taxon>
        <taxon>Micromonosporales</taxon>
        <taxon>Micromonosporaceae</taxon>
        <taxon>Micromonospora</taxon>
    </lineage>
</organism>
<evidence type="ECO:0000256" key="1">
    <source>
        <dbReference type="SAM" id="MobiDB-lite"/>
    </source>
</evidence>
<name>A0ABX9D246_9ACTN</name>